<sequence>MSGLSSVYPPPPHFYKHFTNDNVKKVEETPEGERDNLEEPLSYLVPPKAPEDTYYRMFGNIWDPKQSDLQSLEQAGIKQLYSPLTSSSDRMYELKKLLKSLLANYLELVGIMSIAPEKFPAKTEDLRVILINMHHLLNEYRPHQSRESLVLLMEEQIASKRKEIEHLRTTNQSIQDRIKRMALDFNQVAVAKSPDPIHGGIEDIHKRLEGIVVSGGDNGSLFETEDSVQSLRKIREQDMKLWEAVNN</sequence>
<dbReference type="EMBL" id="HG937694">
    <property type="protein sequence ID" value="CDP38685.1"/>
    <property type="molecule type" value="Genomic_DNA"/>
</dbReference>
<evidence type="ECO:0000256" key="2">
    <source>
        <dbReference type="ARBA" id="ARBA00009994"/>
    </source>
</evidence>
<protein>
    <recommendedName>
        <fullName evidence="3 8">Mediator of RNA polymerase II transcription subunit 7</fullName>
    </recommendedName>
</protein>
<evidence type="ECO:0000256" key="1">
    <source>
        <dbReference type="ARBA" id="ARBA00004123"/>
    </source>
</evidence>
<dbReference type="Pfam" id="PF05983">
    <property type="entry name" value="Med7"/>
    <property type="match status" value="1"/>
</dbReference>
<evidence type="ECO:0000256" key="4">
    <source>
        <dbReference type="ARBA" id="ARBA00023015"/>
    </source>
</evidence>
<evidence type="ECO:0000256" key="6">
    <source>
        <dbReference type="ARBA" id="ARBA00023163"/>
    </source>
</evidence>
<comment type="similarity">
    <text evidence="2 8">Belongs to the Mediator complex subunit 7 family.</text>
</comment>
<dbReference type="PANTHER" id="PTHR21428">
    <property type="entry name" value="MEDIATOR OF RNA POLYMERASE II TRANSCRIPTION SUBUNIT 7"/>
    <property type="match status" value="1"/>
</dbReference>
<dbReference type="GO" id="GO:0003712">
    <property type="term" value="F:transcription coregulator activity"/>
    <property type="evidence" value="ECO:0007669"/>
    <property type="project" value="InterPro"/>
</dbReference>
<evidence type="ECO:0000256" key="8">
    <source>
        <dbReference type="RuleBase" id="RU364060"/>
    </source>
</evidence>
<reference evidence="9" key="1">
    <citation type="submission" date="2014-02" db="EMBL/GenBank/DDBJ databases">
        <authorList>
            <person name="Genoscope - CEA"/>
        </authorList>
    </citation>
    <scope>NUCLEOTIDE SEQUENCE</scope>
    <source>
        <strain evidence="9">LS3</strain>
    </source>
</reference>
<keyword evidence="5 8" id="KW-0010">Activator</keyword>
<dbReference type="Gene3D" id="6.10.140.200">
    <property type="match status" value="1"/>
</dbReference>
<dbReference type="InterPro" id="IPR037212">
    <property type="entry name" value="Med7/Med21-like"/>
</dbReference>
<keyword evidence="6 8" id="KW-0804">Transcription</keyword>
<keyword evidence="4 8" id="KW-0805">Transcription regulation</keyword>
<dbReference type="SUPFAM" id="SSF140718">
    <property type="entry name" value="Mediator hinge subcomplex-like"/>
    <property type="match status" value="1"/>
</dbReference>
<proteinExistence type="inferred from homology"/>
<comment type="subunit">
    <text evidence="8">Component of the Mediator complex.</text>
</comment>
<keyword evidence="7 8" id="KW-0539">Nucleus</keyword>
<name>A0A060TCB2_BLAAD</name>
<dbReference type="AlphaFoldDB" id="A0A060TCB2"/>
<organism evidence="9">
    <name type="scientific">Blastobotrys adeninivorans</name>
    <name type="common">Yeast</name>
    <name type="synonym">Arxula adeninivorans</name>
    <dbReference type="NCBI Taxonomy" id="409370"/>
    <lineage>
        <taxon>Eukaryota</taxon>
        <taxon>Fungi</taxon>
        <taxon>Dikarya</taxon>
        <taxon>Ascomycota</taxon>
        <taxon>Saccharomycotina</taxon>
        <taxon>Dipodascomycetes</taxon>
        <taxon>Dipodascales</taxon>
        <taxon>Trichomonascaceae</taxon>
        <taxon>Blastobotrys</taxon>
    </lineage>
</organism>
<evidence type="ECO:0000256" key="7">
    <source>
        <dbReference type="ARBA" id="ARBA00023242"/>
    </source>
</evidence>
<comment type="subcellular location">
    <subcellularLocation>
        <location evidence="1 8">Nucleus</location>
    </subcellularLocation>
</comment>
<comment type="function">
    <text evidence="8">Component of the Mediator complex, a coactivator involved in the regulated transcription of nearly all RNA polymerase II-dependent genes. Mediator functions as a bridge to convey information from gene-specific regulatory proteins to the basal RNA polymerase II transcription machinery.</text>
</comment>
<dbReference type="Gene3D" id="6.10.140.1520">
    <property type="match status" value="1"/>
</dbReference>
<evidence type="ECO:0000256" key="5">
    <source>
        <dbReference type="ARBA" id="ARBA00023159"/>
    </source>
</evidence>
<accession>A0A060TCB2</accession>
<reference evidence="9" key="2">
    <citation type="submission" date="2014-06" db="EMBL/GenBank/DDBJ databases">
        <title>The complete genome of Blastobotrys (Arxula) adeninivorans LS3 - a yeast of biotechnological interest.</title>
        <authorList>
            <person name="Kunze G."/>
            <person name="Gaillardin C."/>
            <person name="Czernicka M."/>
            <person name="Durrens P."/>
            <person name="Martin T."/>
            <person name="Boer E."/>
            <person name="Gabaldon T."/>
            <person name="Cruz J."/>
            <person name="Talla E."/>
            <person name="Marck C."/>
            <person name="Goffeau A."/>
            <person name="Barbe V."/>
            <person name="Baret P."/>
            <person name="Baronian K."/>
            <person name="Beier S."/>
            <person name="Bleykasten C."/>
            <person name="Bode R."/>
            <person name="Casaregola S."/>
            <person name="Despons L."/>
            <person name="Fairhead C."/>
            <person name="Giersberg M."/>
            <person name="Gierski P."/>
            <person name="Hahnel U."/>
            <person name="Hartmann A."/>
            <person name="Jankowska D."/>
            <person name="Jubin C."/>
            <person name="Jung P."/>
            <person name="Lafontaine I."/>
            <person name="Leh-Louis V."/>
            <person name="Lemaire M."/>
            <person name="Marcet-Houben M."/>
            <person name="Mascher M."/>
            <person name="Morel G."/>
            <person name="Richard G.-F."/>
            <person name="Riechen J."/>
            <person name="Sacerdot C."/>
            <person name="Sarkar A."/>
            <person name="Savel G."/>
            <person name="Schacherer J."/>
            <person name="Sherman D."/>
            <person name="Straub M.-L."/>
            <person name="Stein N."/>
            <person name="Thierry A."/>
            <person name="Trautwein-Schult A."/>
            <person name="Westhof E."/>
            <person name="Worch S."/>
            <person name="Dujon B."/>
            <person name="Souciet J.-L."/>
            <person name="Wincker P."/>
            <person name="Scholz U."/>
            <person name="Neuveglise N."/>
        </authorList>
    </citation>
    <scope>NUCLEOTIDE SEQUENCE</scope>
    <source>
        <strain evidence="9">LS3</strain>
    </source>
</reference>
<evidence type="ECO:0000256" key="3">
    <source>
        <dbReference type="ARBA" id="ARBA00020631"/>
    </source>
</evidence>
<dbReference type="GO" id="GO:0006357">
    <property type="term" value="P:regulation of transcription by RNA polymerase II"/>
    <property type="evidence" value="ECO:0007669"/>
    <property type="project" value="InterPro"/>
</dbReference>
<dbReference type="GO" id="GO:0070847">
    <property type="term" value="C:core mediator complex"/>
    <property type="evidence" value="ECO:0007669"/>
    <property type="project" value="TreeGrafter"/>
</dbReference>
<dbReference type="InterPro" id="IPR009244">
    <property type="entry name" value="Mediatior_Med7"/>
</dbReference>
<dbReference type="GO" id="GO:0016592">
    <property type="term" value="C:mediator complex"/>
    <property type="evidence" value="ECO:0007669"/>
    <property type="project" value="InterPro"/>
</dbReference>
<evidence type="ECO:0000313" key="9">
    <source>
        <dbReference type="EMBL" id="CDP38685.1"/>
    </source>
</evidence>
<gene>
    <name evidence="9" type="ORF">GNLVRS02_ARAD1D40194g</name>
</gene>
<dbReference type="InterPro" id="IPR044888">
    <property type="entry name" value="Mediatior_Med7_sf"/>
</dbReference>
<dbReference type="PANTHER" id="PTHR21428:SF11">
    <property type="entry name" value="MEDIATOR OF RNA POLYMERASE II TRANSCRIPTION SUBUNIT 7"/>
    <property type="match status" value="1"/>
</dbReference>
<dbReference type="PhylomeDB" id="A0A060TCB2"/>